<reference evidence="2 3" key="1">
    <citation type="journal article" date="2019" name="Sci. Rep.">
        <title>Orb-weaving spider Araneus ventricosus genome elucidates the spidroin gene catalogue.</title>
        <authorList>
            <person name="Kono N."/>
            <person name="Nakamura H."/>
            <person name="Ohtoshi R."/>
            <person name="Moran D.A.P."/>
            <person name="Shinohara A."/>
            <person name="Yoshida Y."/>
            <person name="Fujiwara M."/>
            <person name="Mori M."/>
            <person name="Tomita M."/>
            <person name="Arakawa K."/>
        </authorList>
    </citation>
    <scope>NUCLEOTIDE SEQUENCE [LARGE SCALE GENOMIC DNA]</scope>
</reference>
<evidence type="ECO:0000259" key="1">
    <source>
        <dbReference type="Pfam" id="PF14529"/>
    </source>
</evidence>
<feature type="domain" description="Endonuclease/exonuclease/phosphatase" evidence="1">
    <location>
        <begin position="52"/>
        <end position="156"/>
    </location>
</feature>
<proteinExistence type="predicted"/>
<dbReference type="AlphaFoldDB" id="A0A4Y2LCR0"/>
<dbReference type="Pfam" id="PF14529">
    <property type="entry name" value="Exo_endo_phos_2"/>
    <property type="match status" value="1"/>
</dbReference>
<comment type="caution">
    <text evidence="2">The sequence shown here is derived from an EMBL/GenBank/DDBJ whole genome shotgun (WGS) entry which is preliminary data.</text>
</comment>
<dbReference type="SUPFAM" id="SSF56219">
    <property type="entry name" value="DNase I-like"/>
    <property type="match status" value="1"/>
</dbReference>
<keyword evidence="3" id="KW-1185">Reference proteome</keyword>
<name>A0A4Y2LCR0_ARAVE</name>
<dbReference type="InterPro" id="IPR036691">
    <property type="entry name" value="Endo/exonu/phosph_ase_sf"/>
</dbReference>
<organism evidence="2 3">
    <name type="scientific">Araneus ventricosus</name>
    <name type="common">Orbweaver spider</name>
    <name type="synonym">Epeira ventricosa</name>
    <dbReference type="NCBI Taxonomy" id="182803"/>
    <lineage>
        <taxon>Eukaryota</taxon>
        <taxon>Metazoa</taxon>
        <taxon>Ecdysozoa</taxon>
        <taxon>Arthropoda</taxon>
        <taxon>Chelicerata</taxon>
        <taxon>Arachnida</taxon>
        <taxon>Araneae</taxon>
        <taxon>Araneomorphae</taxon>
        <taxon>Entelegynae</taxon>
        <taxon>Araneoidea</taxon>
        <taxon>Araneidae</taxon>
        <taxon>Araneus</taxon>
    </lineage>
</organism>
<gene>
    <name evidence="2" type="ORF">AVEN_98219_1</name>
</gene>
<evidence type="ECO:0000313" key="2">
    <source>
        <dbReference type="EMBL" id="GBN11930.1"/>
    </source>
</evidence>
<dbReference type="Proteomes" id="UP000499080">
    <property type="component" value="Unassembled WGS sequence"/>
</dbReference>
<dbReference type="InterPro" id="IPR005135">
    <property type="entry name" value="Endo/exonuclease/phosphatase"/>
</dbReference>
<dbReference type="GO" id="GO:0003824">
    <property type="term" value="F:catalytic activity"/>
    <property type="evidence" value="ECO:0007669"/>
    <property type="project" value="InterPro"/>
</dbReference>
<dbReference type="Gene3D" id="3.60.10.10">
    <property type="entry name" value="Endonuclease/exonuclease/phosphatase"/>
    <property type="match status" value="1"/>
</dbReference>
<sequence length="320" mass="36844">MEGGGWQETIDDISERHKCPYEMKIIDIGPVVGTGGLFHGFDNYFKLAASVTVYLRSPTSILTFDIEVLLQISPNQTLCRDYNAHNTSWGCNYDCPRGNSIKAFALQAGIEILAPSTPTRFGTNSANTIDFVIVQNFFYPHETHSISEHSSDHNPITLNFFLQYSIPNYPGKLKTKWKKFKDTLKNSKFINPHFVNTAEQLDSIVCRLQDEILNAKISTSNPVKENYIYHDSKLRELNSERNHARKMFQTYRDLVLKRKLNKLNKQINKLHQKIETDAFTNELLNVNATDDTVWKFVTPLKTKLKTFHHLMDRQVLLTLT</sequence>
<dbReference type="OrthoDB" id="6437002at2759"/>
<evidence type="ECO:0000313" key="3">
    <source>
        <dbReference type="Proteomes" id="UP000499080"/>
    </source>
</evidence>
<accession>A0A4Y2LCR0</accession>
<protein>
    <recommendedName>
        <fullName evidence="1">Endonuclease/exonuclease/phosphatase domain-containing protein</fullName>
    </recommendedName>
</protein>
<dbReference type="EMBL" id="BGPR01005625">
    <property type="protein sequence ID" value="GBN11930.1"/>
    <property type="molecule type" value="Genomic_DNA"/>
</dbReference>